<dbReference type="GO" id="GO:0032979">
    <property type="term" value="P:protein insertion into mitochondrial inner membrane from matrix"/>
    <property type="evidence" value="ECO:0000318"/>
    <property type="project" value="GO_Central"/>
</dbReference>
<gene>
    <name evidence="7" type="ORF">MONBRDRAFT_32371</name>
</gene>
<dbReference type="GO" id="GO:0033617">
    <property type="term" value="P:mitochondrial respiratory chain complex IV assembly"/>
    <property type="evidence" value="ECO:0000318"/>
    <property type="project" value="GO_Central"/>
</dbReference>
<proteinExistence type="inferred from homology"/>
<evidence type="ECO:0000259" key="6">
    <source>
        <dbReference type="Pfam" id="PF02096"/>
    </source>
</evidence>
<dbReference type="InterPro" id="IPR001708">
    <property type="entry name" value="YidC/ALB3/OXA1/COX18"/>
</dbReference>
<sequence>MAWRRIPRAAGAVAGAGAGGVQPYFAGRRALSVMSVACQLDQRKEMWSVRCVRGSRVDGQARKWGGVTRPQRRALSLEALSLDVGATLTGIVDGTEAALVGLQAQTQAPWPVAVLLTAGLVRTVVGAPAAWYQAHWSSRVELQRRRLMQWADAIGHQVMRRKASENLTDAEAENLIQEQVRAQQKVLMDEIGWRRWKLVLPALVQVPIFITVSLALRRLQDSDSLLFQQYQADLASQGPLWHSLPWTASLTEHDILLLPLVLGITNWFTLELSTIKRPVSPESREDRLGTALRYLAIAMIPVAAAVPSGLSLYWASSSVLTLTQNLMLRHPSVRQRVGLPAVPSELPRPLTSLRRHVLTGAQRFWQEVREKNFGNDAGSKSGNP</sequence>
<dbReference type="Proteomes" id="UP000001357">
    <property type="component" value="Unassembled WGS sequence"/>
</dbReference>
<protein>
    <recommendedName>
        <fullName evidence="6">Membrane insertase YidC/Oxa/ALB C-terminal domain-containing protein</fullName>
    </recommendedName>
</protein>
<dbReference type="PANTHER" id="PTHR12428">
    <property type="entry name" value="OXA1"/>
    <property type="match status" value="1"/>
</dbReference>
<dbReference type="GO" id="GO:0005743">
    <property type="term" value="C:mitochondrial inner membrane"/>
    <property type="evidence" value="ECO:0000318"/>
    <property type="project" value="GO_Central"/>
</dbReference>
<evidence type="ECO:0000256" key="5">
    <source>
        <dbReference type="RuleBase" id="RU003945"/>
    </source>
</evidence>
<name>A9UZ43_MONBE</name>
<evidence type="ECO:0000313" key="7">
    <source>
        <dbReference type="EMBL" id="EDQ89720.1"/>
    </source>
</evidence>
<dbReference type="KEGG" id="mbr:MONBRDRAFT_32371"/>
<dbReference type="EMBL" id="CH991550">
    <property type="protein sequence ID" value="EDQ89720.1"/>
    <property type="molecule type" value="Genomic_DNA"/>
</dbReference>
<reference evidence="7 8" key="1">
    <citation type="journal article" date="2008" name="Nature">
        <title>The genome of the choanoflagellate Monosiga brevicollis and the origin of metazoans.</title>
        <authorList>
            <consortium name="JGI Sequencing"/>
            <person name="King N."/>
            <person name="Westbrook M.J."/>
            <person name="Young S.L."/>
            <person name="Kuo A."/>
            <person name="Abedin M."/>
            <person name="Chapman J."/>
            <person name="Fairclough S."/>
            <person name="Hellsten U."/>
            <person name="Isogai Y."/>
            <person name="Letunic I."/>
            <person name="Marr M."/>
            <person name="Pincus D."/>
            <person name="Putnam N."/>
            <person name="Rokas A."/>
            <person name="Wright K.J."/>
            <person name="Zuzow R."/>
            <person name="Dirks W."/>
            <person name="Good M."/>
            <person name="Goodstein D."/>
            <person name="Lemons D."/>
            <person name="Li W."/>
            <person name="Lyons J.B."/>
            <person name="Morris A."/>
            <person name="Nichols S."/>
            <person name="Richter D.J."/>
            <person name="Salamov A."/>
            <person name="Bork P."/>
            <person name="Lim W.A."/>
            <person name="Manning G."/>
            <person name="Miller W.T."/>
            <person name="McGinnis W."/>
            <person name="Shapiro H."/>
            <person name="Tjian R."/>
            <person name="Grigoriev I.V."/>
            <person name="Rokhsar D."/>
        </authorList>
    </citation>
    <scope>NUCLEOTIDE SEQUENCE [LARGE SCALE GENOMIC DNA]</scope>
    <source>
        <strain evidence="8">MX1 / ATCC 50154</strain>
    </source>
</reference>
<dbReference type="eggNOG" id="KOG1239">
    <property type="taxonomic scope" value="Eukaryota"/>
</dbReference>
<accession>A9UZ43</accession>
<organism evidence="7 8">
    <name type="scientific">Monosiga brevicollis</name>
    <name type="common">Choanoflagellate</name>
    <dbReference type="NCBI Taxonomy" id="81824"/>
    <lineage>
        <taxon>Eukaryota</taxon>
        <taxon>Choanoflagellata</taxon>
        <taxon>Craspedida</taxon>
        <taxon>Salpingoecidae</taxon>
        <taxon>Monosiga</taxon>
    </lineage>
</organism>
<feature type="domain" description="Membrane insertase YidC/Oxa/ALB C-terminal" evidence="6">
    <location>
        <begin position="179"/>
        <end position="329"/>
    </location>
</feature>
<keyword evidence="8" id="KW-1185">Reference proteome</keyword>
<evidence type="ECO:0000256" key="2">
    <source>
        <dbReference type="ARBA" id="ARBA00022692"/>
    </source>
</evidence>
<evidence type="ECO:0000313" key="8">
    <source>
        <dbReference type="Proteomes" id="UP000001357"/>
    </source>
</evidence>
<dbReference type="AlphaFoldDB" id="A9UZ43"/>
<keyword evidence="2 5" id="KW-0812">Transmembrane</keyword>
<keyword evidence="4" id="KW-0472">Membrane</keyword>
<dbReference type="RefSeq" id="XP_001745749.1">
    <property type="nucleotide sequence ID" value="XM_001745697.1"/>
</dbReference>
<dbReference type="Pfam" id="PF02096">
    <property type="entry name" value="60KD_IMP"/>
    <property type="match status" value="1"/>
</dbReference>
<dbReference type="FunCoup" id="A9UZ43">
    <property type="interactions" value="224"/>
</dbReference>
<evidence type="ECO:0000256" key="1">
    <source>
        <dbReference type="ARBA" id="ARBA00004141"/>
    </source>
</evidence>
<comment type="similarity">
    <text evidence="5">Belongs to the OXA1/ALB3/YidC family.</text>
</comment>
<dbReference type="PANTHER" id="PTHR12428:SF65">
    <property type="entry name" value="CYTOCHROME C OXIDASE ASSEMBLY PROTEIN COX18, MITOCHONDRIAL"/>
    <property type="match status" value="1"/>
</dbReference>
<dbReference type="InParanoid" id="A9UZ43"/>
<dbReference type="GeneID" id="5890997"/>
<evidence type="ECO:0000256" key="3">
    <source>
        <dbReference type="ARBA" id="ARBA00022989"/>
    </source>
</evidence>
<dbReference type="STRING" id="81824.A9UZ43"/>
<comment type="subcellular location">
    <subcellularLocation>
        <location evidence="1 5">Membrane</location>
        <topology evidence="1 5">Multi-pass membrane protein</topology>
    </subcellularLocation>
</comment>
<evidence type="ECO:0000256" key="4">
    <source>
        <dbReference type="ARBA" id="ARBA00023136"/>
    </source>
</evidence>
<dbReference type="InterPro" id="IPR028055">
    <property type="entry name" value="YidC/Oxa/ALB_C"/>
</dbReference>
<dbReference type="GO" id="GO:0032977">
    <property type="term" value="F:membrane insertase activity"/>
    <property type="evidence" value="ECO:0000318"/>
    <property type="project" value="GO_Central"/>
</dbReference>
<keyword evidence="3" id="KW-1133">Transmembrane helix</keyword>